<dbReference type="Pfam" id="PF00069">
    <property type="entry name" value="Pkinase"/>
    <property type="match status" value="1"/>
</dbReference>
<dbReference type="PANTHER" id="PTHR24363">
    <property type="entry name" value="SERINE/THREONINE PROTEIN KINASE"/>
    <property type="match status" value="1"/>
</dbReference>
<evidence type="ECO:0000313" key="4">
    <source>
        <dbReference type="EMBL" id="MBW4467211.1"/>
    </source>
</evidence>
<sequence length="276" mass="30685">MPGQVLGDRYEVEQQLGKQSGRWTLLARDLTTQAPVILKILCIDDEMLNSDLTLFQREVKTLQKLDDPSLPHYLGYFEMELPKSGKALVLIQSYLEGSSLQSYLDQGRRFDQAETKQIAQSLLKTLIYIHEHQPTILHRDIKPRNILLAGRPEAPTQRQICLVDFGSVRLTRSSEAAAEFTTMSVVGTDGYMPPEQIGRRAVKASDLYGLGVSLVAALTGLPPAKLPHDGLQISVAEAVQNCSPEFVQWLTQMTEPELSQRFDQAKTALAALAAIR</sequence>
<evidence type="ECO:0000313" key="5">
    <source>
        <dbReference type="Proteomes" id="UP000707356"/>
    </source>
</evidence>
<dbReference type="GO" id="GO:0004674">
    <property type="term" value="F:protein serine/threonine kinase activity"/>
    <property type="evidence" value="ECO:0007669"/>
    <property type="project" value="UniProtKB-KW"/>
</dbReference>
<dbReference type="CDD" id="cd14014">
    <property type="entry name" value="STKc_PknB_like"/>
    <property type="match status" value="1"/>
</dbReference>
<dbReference type="EMBL" id="JAHHHV010000074">
    <property type="protein sequence ID" value="MBW4467211.1"/>
    <property type="molecule type" value="Genomic_DNA"/>
</dbReference>
<keyword evidence="4" id="KW-0723">Serine/threonine-protein kinase</keyword>
<proteinExistence type="predicted"/>
<feature type="domain" description="Protein kinase" evidence="3">
    <location>
        <begin position="10"/>
        <end position="275"/>
    </location>
</feature>
<dbReference type="Proteomes" id="UP000707356">
    <property type="component" value="Unassembled WGS sequence"/>
</dbReference>
<dbReference type="SMART" id="SM00220">
    <property type="entry name" value="S_TKc"/>
    <property type="match status" value="1"/>
</dbReference>
<protein>
    <submittedName>
        <fullName evidence="4">Serine/threonine protein kinase</fullName>
    </submittedName>
</protein>
<keyword evidence="4" id="KW-0808">Transferase</keyword>
<accession>A0A951PCT7</accession>
<dbReference type="SUPFAM" id="SSF56112">
    <property type="entry name" value="Protein kinase-like (PK-like)"/>
    <property type="match status" value="1"/>
</dbReference>
<dbReference type="GO" id="GO:0005524">
    <property type="term" value="F:ATP binding"/>
    <property type="evidence" value="ECO:0007669"/>
    <property type="project" value="UniProtKB-KW"/>
</dbReference>
<organism evidence="4 5">
    <name type="scientific">Pegethrix bostrychoides GSE-TBD4-15B</name>
    <dbReference type="NCBI Taxonomy" id="2839662"/>
    <lineage>
        <taxon>Bacteria</taxon>
        <taxon>Bacillati</taxon>
        <taxon>Cyanobacteriota</taxon>
        <taxon>Cyanophyceae</taxon>
        <taxon>Oculatellales</taxon>
        <taxon>Oculatellaceae</taxon>
        <taxon>Pegethrix</taxon>
    </lineage>
</organism>
<dbReference type="InterPro" id="IPR008271">
    <property type="entry name" value="Ser/Thr_kinase_AS"/>
</dbReference>
<name>A0A951PCT7_9CYAN</name>
<reference evidence="4" key="1">
    <citation type="submission" date="2021-05" db="EMBL/GenBank/DDBJ databases">
        <authorList>
            <person name="Pietrasiak N."/>
            <person name="Ward R."/>
            <person name="Stajich J.E."/>
            <person name="Kurbessoian T."/>
        </authorList>
    </citation>
    <scope>NUCLEOTIDE SEQUENCE</scope>
    <source>
        <strain evidence="4">GSE-TBD4-15B</strain>
    </source>
</reference>
<dbReference type="Gene3D" id="1.10.510.10">
    <property type="entry name" value="Transferase(Phosphotransferase) domain 1"/>
    <property type="match status" value="1"/>
</dbReference>
<gene>
    <name evidence="4" type="ORF">KME07_17430</name>
</gene>
<keyword evidence="4" id="KW-0418">Kinase</keyword>
<dbReference type="InterPro" id="IPR000719">
    <property type="entry name" value="Prot_kinase_dom"/>
</dbReference>
<dbReference type="AlphaFoldDB" id="A0A951PCT7"/>
<evidence type="ECO:0000256" key="2">
    <source>
        <dbReference type="ARBA" id="ARBA00022840"/>
    </source>
</evidence>
<evidence type="ECO:0000259" key="3">
    <source>
        <dbReference type="PROSITE" id="PS50011"/>
    </source>
</evidence>
<reference evidence="4" key="2">
    <citation type="journal article" date="2022" name="Microbiol. Resour. Announc.">
        <title>Metagenome Sequencing to Explore Phylogenomics of Terrestrial Cyanobacteria.</title>
        <authorList>
            <person name="Ward R.D."/>
            <person name="Stajich J.E."/>
            <person name="Johansen J.R."/>
            <person name="Huntemann M."/>
            <person name="Clum A."/>
            <person name="Foster B."/>
            <person name="Foster B."/>
            <person name="Roux S."/>
            <person name="Palaniappan K."/>
            <person name="Varghese N."/>
            <person name="Mukherjee S."/>
            <person name="Reddy T.B.K."/>
            <person name="Daum C."/>
            <person name="Copeland A."/>
            <person name="Chen I.A."/>
            <person name="Ivanova N.N."/>
            <person name="Kyrpides N.C."/>
            <person name="Shapiro N."/>
            <person name="Eloe-Fadrosh E.A."/>
            <person name="Pietrasiak N."/>
        </authorList>
    </citation>
    <scope>NUCLEOTIDE SEQUENCE</scope>
    <source>
        <strain evidence="4">GSE-TBD4-15B</strain>
    </source>
</reference>
<dbReference type="PROSITE" id="PS00108">
    <property type="entry name" value="PROTEIN_KINASE_ST"/>
    <property type="match status" value="1"/>
</dbReference>
<dbReference type="PROSITE" id="PS50011">
    <property type="entry name" value="PROTEIN_KINASE_DOM"/>
    <property type="match status" value="1"/>
</dbReference>
<keyword evidence="1" id="KW-0547">Nucleotide-binding</keyword>
<comment type="caution">
    <text evidence="4">The sequence shown here is derived from an EMBL/GenBank/DDBJ whole genome shotgun (WGS) entry which is preliminary data.</text>
</comment>
<evidence type="ECO:0000256" key="1">
    <source>
        <dbReference type="ARBA" id="ARBA00022741"/>
    </source>
</evidence>
<dbReference type="PANTHER" id="PTHR24363:SF7">
    <property type="entry name" value="SERINE_THREONINE-PROTEIN KINASE-LIKE PROTEIN E"/>
    <property type="match status" value="1"/>
</dbReference>
<keyword evidence="2" id="KW-0067">ATP-binding</keyword>
<dbReference type="InterPro" id="IPR011009">
    <property type="entry name" value="Kinase-like_dom_sf"/>
</dbReference>